<feature type="transmembrane region" description="Helical" evidence="6">
    <location>
        <begin position="239"/>
        <end position="260"/>
    </location>
</feature>
<feature type="transmembrane region" description="Helical" evidence="6">
    <location>
        <begin position="214"/>
        <end position="232"/>
    </location>
</feature>
<keyword evidence="2 6" id="KW-0813">Transport</keyword>
<feature type="transmembrane region" description="Helical" evidence="6">
    <location>
        <begin position="44"/>
        <end position="69"/>
    </location>
</feature>
<evidence type="ECO:0000256" key="3">
    <source>
        <dbReference type="ARBA" id="ARBA00022692"/>
    </source>
</evidence>
<evidence type="ECO:0000256" key="6">
    <source>
        <dbReference type="RuleBase" id="RU363032"/>
    </source>
</evidence>
<protein>
    <submittedName>
        <fullName evidence="8">Phosphonate transport system permease protein</fullName>
    </submittedName>
</protein>
<feature type="transmembrane region" description="Helical" evidence="6">
    <location>
        <begin position="152"/>
        <end position="175"/>
    </location>
</feature>
<proteinExistence type="inferred from homology"/>
<dbReference type="OrthoDB" id="9808005at2"/>
<dbReference type="AlphaFoldDB" id="A0A1M4XJW3"/>
<evidence type="ECO:0000256" key="2">
    <source>
        <dbReference type="ARBA" id="ARBA00022448"/>
    </source>
</evidence>
<dbReference type="InterPro" id="IPR000515">
    <property type="entry name" value="MetI-like"/>
</dbReference>
<feature type="domain" description="ABC transmembrane type-1" evidence="7">
    <location>
        <begin position="101"/>
        <end position="284"/>
    </location>
</feature>
<dbReference type="InterPro" id="IPR005769">
    <property type="entry name" value="PhnE/PtxC"/>
</dbReference>
<evidence type="ECO:0000256" key="5">
    <source>
        <dbReference type="ARBA" id="ARBA00023136"/>
    </source>
</evidence>
<evidence type="ECO:0000259" key="7">
    <source>
        <dbReference type="PROSITE" id="PS50928"/>
    </source>
</evidence>
<organism evidence="8 9">
    <name type="scientific">Kaistia soli DSM 19436</name>
    <dbReference type="NCBI Taxonomy" id="1122133"/>
    <lineage>
        <taxon>Bacteria</taxon>
        <taxon>Pseudomonadati</taxon>
        <taxon>Pseudomonadota</taxon>
        <taxon>Alphaproteobacteria</taxon>
        <taxon>Hyphomicrobiales</taxon>
        <taxon>Kaistiaceae</taxon>
        <taxon>Kaistia</taxon>
    </lineage>
</organism>
<accession>A0A1M4XJW3</accession>
<evidence type="ECO:0000256" key="4">
    <source>
        <dbReference type="ARBA" id="ARBA00022989"/>
    </source>
</evidence>
<evidence type="ECO:0000313" key="9">
    <source>
        <dbReference type="Proteomes" id="UP000184485"/>
    </source>
</evidence>
<sequence>MSESFSTSAGPSGRGRLSAAARADLAGLKARHPEAFRLSPRNRAMVILVPLAIIAVAFGAMVALDFSLIRILNGLSRLGRFAVLMMPPAPEGRFFVFLGALGETLGIAFLGTLTAALLAFPVAFLAARNVIPNIFVHFGTRRAFDVIRSVDTLIWALMWINVVGLGPFAGVLAMACSDFGSFGKLFSEAIEATDGKASEGIAASGGSRVHQVRFGLVPGVLPVIASQVLYYFETNTRSATIIGIVGAGGVGIYLTELIRVLELKQVAFLILMILVTVAIIDFISTRLRLAIIGNKKIV</sequence>
<reference evidence="8 9" key="1">
    <citation type="submission" date="2016-11" db="EMBL/GenBank/DDBJ databases">
        <authorList>
            <person name="Jaros S."/>
            <person name="Januszkiewicz K."/>
            <person name="Wedrychowicz H."/>
        </authorList>
    </citation>
    <scope>NUCLEOTIDE SEQUENCE [LARGE SCALE GENOMIC DNA]</scope>
    <source>
        <strain evidence="8 9">DSM 19436</strain>
    </source>
</reference>
<dbReference type="Pfam" id="PF00528">
    <property type="entry name" value="BPD_transp_1"/>
    <property type="match status" value="1"/>
</dbReference>
<keyword evidence="9" id="KW-1185">Reference proteome</keyword>
<dbReference type="PANTHER" id="PTHR30043:SF9">
    <property type="entry name" value="PHOSPHONATES TRANSPORT SYSTEM PERMEASE PROTEIN"/>
    <property type="match status" value="1"/>
</dbReference>
<keyword evidence="4 6" id="KW-1133">Transmembrane helix</keyword>
<dbReference type="Gene3D" id="1.10.3720.10">
    <property type="entry name" value="MetI-like"/>
    <property type="match status" value="1"/>
</dbReference>
<gene>
    <name evidence="8" type="ORF">SAMN02745157_1271</name>
</gene>
<dbReference type="PANTHER" id="PTHR30043">
    <property type="entry name" value="PHOSPHONATES TRANSPORT SYSTEM PERMEASE PROTEIN"/>
    <property type="match status" value="1"/>
</dbReference>
<dbReference type="RefSeq" id="WP_084526887.1">
    <property type="nucleotide sequence ID" value="NZ_FQUP01000001.1"/>
</dbReference>
<dbReference type="NCBIfam" id="TIGR01097">
    <property type="entry name" value="PhnE"/>
    <property type="match status" value="1"/>
</dbReference>
<name>A0A1M4XJW3_9HYPH</name>
<comment type="similarity">
    <text evidence="6">Belongs to the binding-protein-dependent transport system permease family.</text>
</comment>
<dbReference type="SUPFAM" id="SSF161098">
    <property type="entry name" value="MetI-like"/>
    <property type="match status" value="1"/>
</dbReference>
<keyword evidence="5 6" id="KW-0472">Membrane</keyword>
<dbReference type="PROSITE" id="PS50928">
    <property type="entry name" value="ABC_TM1"/>
    <property type="match status" value="1"/>
</dbReference>
<dbReference type="EMBL" id="FQUP01000001">
    <property type="protein sequence ID" value="SHE93691.1"/>
    <property type="molecule type" value="Genomic_DNA"/>
</dbReference>
<dbReference type="GO" id="GO:0005886">
    <property type="term" value="C:plasma membrane"/>
    <property type="evidence" value="ECO:0007669"/>
    <property type="project" value="UniProtKB-SubCell"/>
</dbReference>
<evidence type="ECO:0000256" key="1">
    <source>
        <dbReference type="ARBA" id="ARBA00004651"/>
    </source>
</evidence>
<comment type="subcellular location">
    <subcellularLocation>
        <location evidence="1 6">Cell membrane</location>
        <topology evidence="1 6">Multi-pass membrane protein</topology>
    </subcellularLocation>
</comment>
<feature type="transmembrane region" description="Helical" evidence="6">
    <location>
        <begin position="266"/>
        <end position="287"/>
    </location>
</feature>
<feature type="transmembrane region" description="Helical" evidence="6">
    <location>
        <begin position="107"/>
        <end position="131"/>
    </location>
</feature>
<dbReference type="Proteomes" id="UP000184485">
    <property type="component" value="Unassembled WGS sequence"/>
</dbReference>
<dbReference type="InterPro" id="IPR035906">
    <property type="entry name" value="MetI-like_sf"/>
</dbReference>
<evidence type="ECO:0000313" key="8">
    <source>
        <dbReference type="EMBL" id="SHE93691.1"/>
    </source>
</evidence>
<keyword evidence="3 6" id="KW-0812">Transmembrane</keyword>
<dbReference type="GO" id="GO:0015416">
    <property type="term" value="F:ABC-type phosphonate transporter activity"/>
    <property type="evidence" value="ECO:0007669"/>
    <property type="project" value="InterPro"/>
</dbReference>
<dbReference type="STRING" id="1122133.SAMN02745157_1271"/>